<name>A0A0S3T974_PHAAN</name>
<proteinExistence type="predicted"/>
<evidence type="ECO:0000313" key="1">
    <source>
        <dbReference type="EMBL" id="BAU01770.1"/>
    </source>
</evidence>
<organism evidence="1 2">
    <name type="scientific">Vigna angularis var. angularis</name>
    <dbReference type="NCBI Taxonomy" id="157739"/>
    <lineage>
        <taxon>Eukaryota</taxon>
        <taxon>Viridiplantae</taxon>
        <taxon>Streptophyta</taxon>
        <taxon>Embryophyta</taxon>
        <taxon>Tracheophyta</taxon>
        <taxon>Spermatophyta</taxon>
        <taxon>Magnoliopsida</taxon>
        <taxon>eudicotyledons</taxon>
        <taxon>Gunneridae</taxon>
        <taxon>Pentapetalae</taxon>
        <taxon>rosids</taxon>
        <taxon>fabids</taxon>
        <taxon>Fabales</taxon>
        <taxon>Fabaceae</taxon>
        <taxon>Papilionoideae</taxon>
        <taxon>50 kb inversion clade</taxon>
        <taxon>NPAAA clade</taxon>
        <taxon>indigoferoid/millettioid clade</taxon>
        <taxon>Phaseoleae</taxon>
        <taxon>Vigna</taxon>
    </lineage>
</organism>
<reference evidence="1 2" key="1">
    <citation type="journal article" date="2015" name="Sci. Rep.">
        <title>The power of single molecule real-time sequencing technology in the de novo assembly of a eukaryotic genome.</title>
        <authorList>
            <person name="Sakai H."/>
            <person name="Naito K."/>
            <person name="Ogiso-Tanaka E."/>
            <person name="Takahashi Y."/>
            <person name="Iseki K."/>
            <person name="Muto C."/>
            <person name="Satou K."/>
            <person name="Teruya K."/>
            <person name="Shiroma A."/>
            <person name="Shimoji M."/>
            <person name="Hirano T."/>
            <person name="Itoh T."/>
            <person name="Kaga A."/>
            <person name="Tomooka N."/>
        </authorList>
    </citation>
    <scope>NUCLEOTIDE SEQUENCE [LARGE SCALE GENOMIC DNA]</scope>
    <source>
        <strain evidence="2">cv. Shumari</strain>
    </source>
</reference>
<protein>
    <submittedName>
        <fullName evidence="1">Uncharacterized protein</fullName>
    </submittedName>
</protein>
<dbReference type="AlphaFoldDB" id="A0A0S3T974"/>
<dbReference type="Proteomes" id="UP000291084">
    <property type="component" value="Chromosome 11"/>
</dbReference>
<accession>A0A0S3T974</accession>
<evidence type="ECO:0000313" key="2">
    <source>
        <dbReference type="Proteomes" id="UP000291084"/>
    </source>
</evidence>
<gene>
    <name evidence="1" type="primary">Vigan.11G107400</name>
    <name evidence="1" type="ORF">VIGAN_11107400</name>
</gene>
<sequence length="74" mass="8415">MVLLPSTVKLSCKISTFPICVIAAKLSHSILLLFPSAILSRVVARSSQERFLDFWCLGLEPLDYIFFAVWVYFC</sequence>
<dbReference type="EMBL" id="AP015044">
    <property type="protein sequence ID" value="BAU01770.1"/>
    <property type="molecule type" value="Genomic_DNA"/>
</dbReference>
<keyword evidence="2" id="KW-1185">Reference proteome</keyword>